<dbReference type="AlphaFoldDB" id="A0A3E2WHA7"/>
<evidence type="ECO:0000313" key="2">
    <source>
        <dbReference type="Proteomes" id="UP000261111"/>
    </source>
</evidence>
<sequence length="84" mass="10171">MVFLYFDWEYIWRGGVREKYYIMMVLVDLTENEIRKYTSKAADVTFDMEMDYGIRFSPVIENEAHFTKWVDSLPYYKNVSEEGV</sequence>
<reference evidence="1 2" key="1">
    <citation type="submission" date="2018-08" db="EMBL/GenBank/DDBJ databases">
        <title>A genome reference for cultivated species of the human gut microbiota.</title>
        <authorList>
            <person name="Zou Y."/>
            <person name="Xue W."/>
            <person name="Luo G."/>
        </authorList>
    </citation>
    <scope>NUCLEOTIDE SEQUENCE [LARGE SCALE GENOMIC DNA]</scope>
    <source>
        <strain evidence="1 2">AF19-21</strain>
    </source>
</reference>
<name>A0A3E2WHA7_9FIRM</name>
<gene>
    <name evidence="1" type="ORF">DWX41_19785</name>
</gene>
<evidence type="ECO:0000313" key="1">
    <source>
        <dbReference type="EMBL" id="RGC26139.1"/>
    </source>
</evidence>
<dbReference type="EMBL" id="QVIA01000029">
    <property type="protein sequence ID" value="RGC26139.1"/>
    <property type="molecule type" value="Genomic_DNA"/>
</dbReference>
<proteinExistence type="predicted"/>
<comment type="caution">
    <text evidence="1">The sequence shown here is derived from an EMBL/GenBank/DDBJ whole genome shotgun (WGS) entry which is preliminary data.</text>
</comment>
<protein>
    <submittedName>
        <fullName evidence="1">Uncharacterized protein</fullName>
    </submittedName>
</protein>
<organism evidence="1 2">
    <name type="scientific">Hungatella hathewayi</name>
    <dbReference type="NCBI Taxonomy" id="154046"/>
    <lineage>
        <taxon>Bacteria</taxon>
        <taxon>Bacillati</taxon>
        <taxon>Bacillota</taxon>
        <taxon>Clostridia</taxon>
        <taxon>Lachnospirales</taxon>
        <taxon>Lachnospiraceae</taxon>
        <taxon>Hungatella</taxon>
    </lineage>
</organism>
<dbReference type="Proteomes" id="UP000261111">
    <property type="component" value="Unassembled WGS sequence"/>
</dbReference>
<accession>A0A3E2WHA7</accession>